<accession>T1AX70</accession>
<evidence type="ECO:0000313" key="2">
    <source>
        <dbReference type="EMBL" id="EQD46680.1"/>
    </source>
</evidence>
<dbReference type="EMBL" id="AUZX01010659">
    <property type="protein sequence ID" value="EQD46680.1"/>
    <property type="molecule type" value="Genomic_DNA"/>
</dbReference>
<reference evidence="2" key="2">
    <citation type="journal article" date="2014" name="ISME J.">
        <title>Microbial stratification in low pH oxic and suboxic macroscopic growths along an acid mine drainage.</title>
        <authorList>
            <person name="Mendez-Garcia C."/>
            <person name="Mesa V."/>
            <person name="Sprenger R.R."/>
            <person name="Richter M."/>
            <person name="Diez M.S."/>
            <person name="Solano J."/>
            <person name="Bargiela R."/>
            <person name="Golyshina O.V."/>
            <person name="Manteca A."/>
            <person name="Ramos J.L."/>
            <person name="Gallego J.R."/>
            <person name="Llorente I."/>
            <person name="Martins Dos Santos V.A."/>
            <person name="Jensen O.N."/>
            <person name="Pelaez A.I."/>
            <person name="Sanchez J."/>
            <person name="Ferrer M."/>
        </authorList>
    </citation>
    <scope>NUCLEOTIDE SEQUENCE</scope>
</reference>
<dbReference type="PANTHER" id="PTHR43566:SF2">
    <property type="entry name" value="DUF4143 DOMAIN-CONTAINING PROTEIN"/>
    <property type="match status" value="1"/>
</dbReference>
<dbReference type="InterPro" id="IPR025420">
    <property type="entry name" value="DUF4143"/>
</dbReference>
<evidence type="ECO:0000259" key="1">
    <source>
        <dbReference type="Pfam" id="PF13635"/>
    </source>
</evidence>
<comment type="caution">
    <text evidence="2">The sequence shown here is derived from an EMBL/GenBank/DDBJ whole genome shotgun (WGS) entry which is preliminary data.</text>
</comment>
<sequence>MRRYFDALALSSAGLAAQATINDAAGINRKTADAYERLLVNLMILDLVPPWLPSRLARLVKSPKRYVVDPSLMATALRVDGAAVLRDGDLLGRLLETMVVAQLRPELTLSPARPRLHHLRQADGRHAVDLLVEMGGDRLVALEVKATAAPGPDDA</sequence>
<protein>
    <submittedName>
        <fullName evidence="2">AAA family ATPase</fullName>
    </submittedName>
</protein>
<feature type="domain" description="DUF4143" evidence="1">
    <location>
        <begin position="1"/>
        <end position="146"/>
    </location>
</feature>
<organism evidence="2">
    <name type="scientific">mine drainage metagenome</name>
    <dbReference type="NCBI Taxonomy" id="410659"/>
    <lineage>
        <taxon>unclassified sequences</taxon>
        <taxon>metagenomes</taxon>
        <taxon>ecological metagenomes</taxon>
    </lineage>
</organism>
<feature type="non-terminal residue" evidence="2">
    <location>
        <position position="155"/>
    </location>
</feature>
<gene>
    <name evidence="2" type="ORF">B1A_14520</name>
</gene>
<dbReference type="AlphaFoldDB" id="T1AX70"/>
<name>T1AX70_9ZZZZ</name>
<dbReference type="Pfam" id="PF13635">
    <property type="entry name" value="DUF4143"/>
    <property type="match status" value="1"/>
</dbReference>
<dbReference type="PANTHER" id="PTHR43566">
    <property type="entry name" value="CONSERVED PROTEIN"/>
    <property type="match status" value="1"/>
</dbReference>
<proteinExistence type="predicted"/>
<reference evidence="2" key="1">
    <citation type="submission" date="2013-08" db="EMBL/GenBank/DDBJ databases">
        <authorList>
            <person name="Mendez C."/>
            <person name="Richter M."/>
            <person name="Ferrer M."/>
            <person name="Sanchez J."/>
        </authorList>
    </citation>
    <scope>NUCLEOTIDE SEQUENCE</scope>
</reference>